<dbReference type="PANTHER" id="PTHR12607:SF12">
    <property type="entry name" value="APC-LIKE, ISOFORM A-RELATED"/>
    <property type="match status" value="1"/>
</dbReference>
<feature type="region of interest" description="Disordered" evidence="4">
    <location>
        <begin position="558"/>
        <end position="632"/>
    </location>
</feature>
<dbReference type="PROSITE" id="PS50176">
    <property type="entry name" value="ARM_REPEAT"/>
    <property type="match status" value="1"/>
</dbReference>
<dbReference type="InterPro" id="IPR026818">
    <property type="entry name" value="Apc_fam"/>
</dbReference>
<keyword evidence="2" id="KW-0879">Wnt signaling pathway</keyword>
<feature type="compositionally biased region" description="Acidic residues" evidence="4">
    <location>
        <begin position="568"/>
        <end position="585"/>
    </location>
</feature>
<dbReference type="PANTHER" id="PTHR12607">
    <property type="entry name" value="ADENOMATOUS POLYPOSIS COLI PROTEIN FAMILY"/>
    <property type="match status" value="1"/>
</dbReference>
<feature type="region of interest" description="Disordered" evidence="4">
    <location>
        <begin position="474"/>
        <end position="513"/>
    </location>
</feature>
<dbReference type="GO" id="GO:0001708">
    <property type="term" value="P:cell fate specification"/>
    <property type="evidence" value="ECO:0007669"/>
    <property type="project" value="TreeGrafter"/>
</dbReference>
<comment type="caution">
    <text evidence="5">The sequence shown here is derived from an EMBL/GenBank/DDBJ whole genome shotgun (WGS) entry which is preliminary data.</text>
</comment>
<keyword evidence="6" id="KW-1185">Reference proteome</keyword>
<dbReference type="InterPro" id="IPR016024">
    <property type="entry name" value="ARM-type_fold"/>
</dbReference>
<dbReference type="InterPro" id="IPR011989">
    <property type="entry name" value="ARM-like"/>
</dbReference>
<dbReference type="GO" id="GO:0008017">
    <property type="term" value="F:microtubule binding"/>
    <property type="evidence" value="ECO:0007669"/>
    <property type="project" value="TreeGrafter"/>
</dbReference>
<dbReference type="Pfam" id="PF00514">
    <property type="entry name" value="Arm"/>
    <property type="match status" value="1"/>
</dbReference>
<sequence length="632" mass="69543">MQINDLIADMKNLSAFIQSDQKFEAKITNSITKIKTYISNKEQKRHADASAIQNSVERLMKLSFEAHQRKLLVQVGGLRVLVDLLRAECQLVGIITTNEHNLLIRRYCCMALTNLTYGDPAIKYWLCCDDLKHALTSLLDLLKSTNDDLRQAVSCVMRNLCWKVDGASKLALQESGCIKCLMLSAMSESNENTLKAMLAALWNVSAHSKQNKKDICELDGSLKFLVKTIAHTNKKIVENSGGILRNISSQIALNNTYRTTLRNSGALSALINNLHSSNDIIMSNACGTLWNLSARCPLDQRTLISLGAKPILEKLTASSHRMISRASTAVLKNLAKMEPKSKTSSYAPANLESFPEPQDSVVSFHLEGTPPLTRNHSLQNIIPNQHHIAESINEVPMKYEVEDTPIIISRVSSLSSLQAHTEDPSKKSSVKNVPFEQTPLMYSRTSSLQSLKDYEDISSVNSDVISIYSHSRESEMVSPADLPDSPSDVSATTTTNIISASTENREDEDKPKMWADEGDVETTSALSALTIDSNPISNCPLSLPAAIIKESLSNRIAASDPGVPNKEQEEDASDSSLSGEEEDAELLQQVIDSALPKTRPRSEPSSSKDRDGLFKKPIGMPPKSKARRPLNV</sequence>
<proteinExistence type="inferred from homology"/>
<dbReference type="SUPFAM" id="SSF48371">
    <property type="entry name" value="ARM repeat"/>
    <property type="match status" value="1"/>
</dbReference>
<dbReference type="GO" id="GO:0008013">
    <property type="term" value="F:beta-catenin binding"/>
    <property type="evidence" value="ECO:0007669"/>
    <property type="project" value="InterPro"/>
</dbReference>
<organism evidence="5 6">
    <name type="scientific">Dimorphilus gyrociliatus</name>
    <dbReference type="NCBI Taxonomy" id="2664684"/>
    <lineage>
        <taxon>Eukaryota</taxon>
        <taxon>Metazoa</taxon>
        <taxon>Spiralia</taxon>
        <taxon>Lophotrochozoa</taxon>
        <taxon>Annelida</taxon>
        <taxon>Polychaeta</taxon>
        <taxon>Polychaeta incertae sedis</taxon>
        <taxon>Dinophilidae</taxon>
        <taxon>Dimorphilus</taxon>
    </lineage>
</organism>
<evidence type="ECO:0000313" key="5">
    <source>
        <dbReference type="EMBL" id="CAD5119573.1"/>
    </source>
</evidence>
<dbReference type="SMART" id="SM00185">
    <property type="entry name" value="ARM"/>
    <property type="match status" value="6"/>
</dbReference>
<dbReference type="GO" id="GO:0007399">
    <property type="term" value="P:nervous system development"/>
    <property type="evidence" value="ECO:0007669"/>
    <property type="project" value="TreeGrafter"/>
</dbReference>
<dbReference type="GO" id="GO:0005881">
    <property type="term" value="C:cytoplasmic microtubule"/>
    <property type="evidence" value="ECO:0007669"/>
    <property type="project" value="TreeGrafter"/>
</dbReference>
<dbReference type="GO" id="GO:0016055">
    <property type="term" value="P:Wnt signaling pathway"/>
    <property type="evidence" value="ECO:0007669"/>
    <property type="project" value="UniProtKB-KW"/>
</dbReference>
<dbReference type="Gene3D" id="1.25.10.10">
    <property type="entry name" value="Leucine-rich Repeat Variant"/>
    <property type="match status" value="1"/>
</dbReference>
<evidence type="ECO:0000313" key="6">
    <source>
        <dbReference type="Proteomes" id="UP000549394"/>
    </source>
</evidence>
<feature type="repeat" description="ARM" evidence="3">
    <location>
        <begin position="265"/>
        <end position="293"/>
    </location>
</feature>
<reference evidence="5 6" key="1">
    <citation type="submission" date="2020-08" db="EMBL/GenBank/DDBJ databases">
        <authorList>
            <person name="Hejnol A."/>
        </authorList>
    </citation>
    <scope>NUCLEOTIDE SEQUENCE [LARGE SCALE GENOMIC DNA]</scope>
</reference>
<dbReference type="OrthoDB" id="5918429at2759"/>
<dbReference type="AlphaFoldDB" id="A0A7I8VTD9"/>
<evidence type="ECO:0000256" key="3">
    <source>
        <dbReference type="PROSITE-ProRule" id="PRU00259"/>
    </source>
</evidence>
<gene>
    <name evidence="5" type="ORF">DGYR_LOCUS7788</name>
</gene>
<feature type="compositionally biased region" description="Low complexity" evidence="4">
    <location>
        <begin position="490"/>
        <end position="502"/>
    </location>
</feature>
<feature type="compositionally biased region" description="Basic and acidic residues" evidence="4">
    <location>
        <begin position="600"/>
        <end position="614"/>
    </location>
</feature>
<comment type="similarity">
    <text evidence="1">Belongs to the adenomatous polyposis coli (APC) family.</text>
</comment>
<dbReference type="GO" id="GO:0030877">
    <property type="term" value="C:beta-catenin destruction complex"/>
    <property type="evidence" value="ECO:0007669"/>
    <property type="project" value="TreeGrafter"/>
</dbReference>
<dbReference type="GO" id="GO:0045295">
    <property type="term" value="F:gamma-catenin binding"/>
    <property type="evidence" value="ECO:0007669"/>
    <property type="project" value="TreeGrafter"/>
</dbReference>
<dbReference type="GO" id="GO:0007026">
    <property type="term" value="P:negative regulation of microtubule depolymerization"/>
    <property type="evidence" value="ECO:0007669"/>
    <property type="project" value="TreeGrafter"/>
</dbReference>
<dbReference type="EMBL" id="CAJFCJ010000010">
    <property type="protein sequence ID" value="CAD5119573.1"/>
    <property type="molecule type" value="Genomic_DNA"/>
</dbReference>
<evidence type="ECO:0000256" key="4">
    <source>
        <dbReference type="SAM" id="MobiDB-lite"/>
    </source>
</evidence>
<dbReference type="GO" id="GO:0090090">
    <property type="term" value="P:negative regulation of canonical Wnt signaling pathway"/>
    <property type="evidence" value="ECO:0007669"/>
    <property type="project" value="TreeGrafter"/>
</dbReference>
<evidence type="ECO:0000256" key="1">
    <source>
        <dbReference type="ARBA" id="ARBA00009051"/>
    </source>
</evidence>
<dbReference type="GO" id="GO:0016342">
    <property type="term" value="C:catenin complex"/>
    <property type="evidence" value="ECO:0007669"/>
    <property type="project" value="TreeGrafter"/>
</dbReference>
<protein>
    <submittedName>
        <fullName evidence="5">DgyrCDS8175</fullName>
    </submittedName>
</protein>
<evidence type="ECO:0000256" key="2">
    <source>
        <dbReference type="ARBA" id="ARBA00022687"/>
    </source>
</evidence>
<dbReference type="Proteomes" id="UP000549394">
    <property type="component" value="Unassembled WGS sequence"/>
</dbReference>
<feature type="compositionally biased region" description="Basic and acidic residues" evidence="4">
    <location>
        <begin position="503"/>
        <end position="513"/>
    </location>
</feature>
<dbReference type="GO" id="GO:0016477">
    <property type="term" value="P:cell migration"/>
    <property type="evidence" value="ECO:0007669"/>
    <property type="project" value="TreeGrafter"/>
</dbReference>
<dbReference type="Pfam" id="PF05923">
    <property type="entry name" value="APC_r"/>
    <property type="match status" value="1"/>
</dbReference>
<dbReference type="InterPro" id="IPR009223">
    <property type="entry name" value="APC_rpt"/>
</dbReference>
<dbReference type="InterPro" id="IPR000225">
    <property type="entry name" value="Armadillo"/>
</dbReference>
<dbReference type="GO" id="GO:0007389">
    <property type="term" value="P:pattern specification process"/>
    <property type="evidence" value="ECO:0007669"/>
    <property type="project" value="TreeGrafter"/>
</dbReference>
<name>A0A7I8VTD9_9ANNE</name>
<accession>A0A7I8VTD9</accession>